<dbReference type="STRING" id="930990.A0A067MW52"/>
<dbReference type="SUPFAM" id="SSF52047">
    <property type="entry name" value="RNI-like"/>
    <property type="match status" value="1"/>
</dbReference>
<dbReference type="InterPro" id="IPR032675">
    <property type="entry name" value="LRR_dom_sf"/>
</dbReference>
<organism evidence="1 2">
    <name type="scientific">Botryobasidium botryosum (strain FD-172 SS1)</name>
    <dbReference type="NCBI Taxonomy" id="930990"/>
    <lineage>
        <taxon>Eukaryota</taxon>
        <taxon>Fungi</taxon>
        <taxon>Dikarya</taxon>
        <taxon>Basidiomycota</taxon>
        <taxon>Agaricomycotina</taxon>
        <taxon>Agaricomycetes</taxon>
        <taxon>Cantharellales</taxon>
        <taxon>Botryobasidiaceae</taxon>
        <taxon>Botryobasidium</taxon>
    </lineage>
</organism>
<name>A0A067MW52_BOTB1</name>
<protein>
    <recommendedName>
        <fullName evidence="3">F-box domain-containing protein</fullName>
    </recommendedName>
</protein>
<evidence type="ECO:0000313" key="2">
    <source>
        <dbReference type="Proteomes" id="UP000027195"/>
    </source>
</evidence>
<reference evidence="2" key="1">
    <citation type="journal article" date="2014" name="Proc. Natl. Acad. Sci. U.S.A.">
        <title>Extensive sampling of basidiomycete genomes demonstrates inadequacy of the white-rot/brown-rot paradigm for wood decay fungi.</title>
        <authorList>
            <person name="Riley R."/>
            <person name="Salamov A.A."/>
            <person name="Brown D.W."/>
            <person name="Nagy L.G."/>
            <person name="Floudas D."/>
            <person name="Held B.W."/>
            <person name="Levasseur A."/>
            <person name="Lombard V."/>
            <person name="Morin E."/>
            <person name="Otillar R."/>
            <person name="Lindquist E.A."/>
            <person name="Sun H."/>
            <person name="LaButti K.M."/>
            <person name="Schmutz J."/>
            <person name="Jabbour D."/>
            <person name="Luo H."/>
            <person name="Baker S.E."/>
            <person name="Pisabarro A.G."/>
            <person name="Walton J.D."/>
            <person name="Blanchette R.A."/>
            <person name="Henrissat B."/>
            <person name="Martin F."/>
            <person name="Cullen D."/>
            <person name="Hibbett D.S."/>
            <person name="Grigoriev I.V."/>
        </authorList>
    </citation>
    <scope>NUCLEOTIDE SEQUENCE [LARGE SCALE GENOMIC DNA]</scope>
    <source>
        <strain evidence="2">FD-172 SS1</strain>
    </source>
</reference>
<keyword evidence="2" id="KW-1185">Reference proteome</keyword>
<sequence>MDSNISIDIVRPLLWTPTDRTRRMCHLLGERSGEKHTEIAGPAPGGAQAYEARALYWSCYANRWGSLKIQCSLSSLGHSGVLRWLLHPAPALEALDISTYWNHGQQRGLDVSLDIQMPRLREINLAGFYLPLTLPIFRGLASLRLSRITYDDTFATDLLRVVTECPALEELCLDDLRINASTSQDKSRKSLPPAIDLSHLRALSLLHVPVREIQYLLAHISTPPHSTLEIALNHLQSEESLTHAFPSNLTHLSNLSSVIDLEFSVIGDTDNRTCLLQGRNNAGICLLSISVDGDKNTGPVQRIMASLGPSLSIMPLQTLILRQYANRRWSASAFCRTLDCFSSIRVLGFDGCHEKFLKALAYSTGRPTCLSLESLVVSNCAISTGPLSHLVRSRLAHSNQGMMACLKEVQLFGSRYADTDTVAALSPYVKTSWNPESLV</sequence>
<dbReference type="Gene3D" id="3.80.10.10">
    <property type="entry name" value="Ribonuclease Inhibitor"/>
    <property type="match status" value="1"/>
</dbReference>
<evidence type="ECO:0000313" key="1">
    <source>
        <dbReference type="EMBL" id="KDQ15781.1"/>
    </source>
</evidence>
<dbReference type="HOGENOM" id="CLU_024199_1_2_1"/>
<accession>A0A067MW52</accession>
<dbReference type="InParanoid" id="A0A067MW52"/>
<evidence type="ECO:0008006" key="3">
    <source>
        <dbReference type="Google" id="ProtNLM"/>
    </source>
</evidence>
<dbReference type="AlphaFoldDB" id="A0A067MW52"/>
<dbReference type="Proteomes" id="UP000027195">
    <property type="component" value="Unassembled WGS sequence"/>
</dbReference>
<dbReference type="EMBL" id="KL198030">
    <property type="protein sequence ID" value="KDQ15781.1"/>
    <property type="molecule type" value="Genomic_DNA"/>
</dbReference>
<gene>
    <name evidence="1" type="ORF">BOTBODRAFT_144850</name>
</gene>
<proteinExistence type="predicted"/>